<dbReference type="OrthoDB" id="10021397at2759"/>
<feature type="domain" description="Major facilitator superfamily (MFS) profile" evidence="6">
    <location>
        <begin position="1"/>
        <end position="127"/>
    </location>
</feature>
<dbReference type="PROSITE" id="PS50850">
    <property type="entry name" value="MFS"/>
    <property type="match status" value="1"/>
</dbReference>
<keyword evidence="4 5" id="KW-0472">Membrane</keyword>
<dbReference type="SUPFAM" id="SSF103473">
    <property type="entry name" value="MFS general substrate transporter"/>
    <property type="match status" value="1"/>
</dbReference>
<evidence type="ECO:0000256" key="4">
    <source>
        <dbReference type="ARBA" id="ARBA00023136"/>
    </source>
</evidence>
<feature type="transmembrane region" description="Helical" evidence="5">
    <location>
        <begin position="19"/>
        <end position="44"/>
    </location>
</feature>
<dbReference type="Proteomes" id="UP000218811">
    <property type="component" value="Unassembled WGS sequence"/>
</dbReference>
<dbReference type="InterPro" id="IPR020846">
    <property type="entry name" value="MFS_dom"/>
</dbReference>
<dbReference type="EMBL" id="KB467843">
    <property type="protein sequence ID" value="PCH35150.1"/>
    <property type="molecule type" value="Genomic_DNA"/>
</dbReference>
<comment type="subcellular location">
    <subcellularLocation>
        <location evidence="1">Membrane</location>
        <topology evidence="1">Multi-pass membrane protein</topology>
    </subcellularLocation>
</comment>
<evidence type="ECO:0000259" key="6">
    <source>
        <dbReference type="PROSITE" id="PS50850"/>
    </source>
</evidence>
<reference evidence="7 8" key="1">
    <citation type="journal article" date="2012" name="Science">
        <title>The Paleozoic origin of enzymatic lignin decomposition reconstructed from 31 fungal genomes.</title>
        <authorList>
            <person name="Floudas D."/>
            <person name="Binder M."/>
            <person name="Riley R."/>
            <person name="Barry K."/>
            <person name="Blanchette R.A."/>
            <person name="Henrissat B."/>
            <person name="Martinez A.T."/>
            <person name="Otillar R."/>
            <person name="Spatafora J.W."/>
            <person name="Yadav J.S."/>
            <person name="Aerts A."/>
            <person name="Benoit I."/>
            <person name="Boyd A."/>
            <person name="Carlson A."/>
            <person name="Copeland A."/>
            <person name="Coutinho P.M."/>
            <person name="de Vries R.P."/>
            <person name="Ferreira P."/>
            <person name="Findley K."/>
            <person name="Foster B."/>
            <person name="Gaskell J."/>
            <person name="Glotzer D."/>
            <person name="Gorecki P."/>
            <person name="Heitman J."/>
            <person name="Hesse C."/>
            <person name="Hori C."/>
            <person name="Igarashi K."/>
            <person name="Jurgens J.A."/>
            <person name="Kallen N."/>
            <person name="Kersten P."/>
            <person name="Kohler A."/>
            <person name="Kuees U."/>
            <person name="Kumar T.K.A."/>
            <person name="Kuo A."/>
            <person name="LaButti K."/>
            <person name="Larrondo L.F."/>
            <person name="Lindquist E."/>
            <person name="Ling A."/>
            <person name="Lombard V."/>
            <person name="Lucas S."/>
            <person name="Lundell T."/>
            <person name="Martin R."/>
            <person name="McLaughlin D.J."/>
            <person name="Morgenstern I."/>
            <person name="Morin E."/>
            <person name="Murat C."/>
            <person name="Nagy L.G."/>
            <person name="Nolan M."/>
            <person name="Ohm R.A."/>
            <person name="Patyshakuliyeva A."/>
            <person name="Rokas A."/>
            <person name="Ruiz-Duenas F.J."/>
            <person name="Sabat G."/>
            <person name="Salamov A."/>
            <person name="Samejima M."/>
            <person name="Schmutz J."/>
            <person name="Slot J.C."/>
            <person name="St John F."/>
            <person name="Stenlid J."/>
            <person name="Sun H."/>
            <person name="Sun S."/>
            <person name="Syed K."/>
            <person name="Tsang A."/>
            <person name="Wiebenga A."/>
            <person name="Young D."/>
            <person name="Pisabarro A."/>
            <person name="Eastwood D.C."/>
            <person name="Martin F."/>
            <person name="Cullen D."/>
            <person name="Grigoriev I.V."/>
            <person name="Hibbett D.S."/>
        </authorList>
    </citation>
    <scope>NUCLEOTIDE SEQUENCE [LARGE SCALE GENOMIC DNA]</scope>
    <source>
        <strain evidence="7 8">MD-104</strain>
    </source>
</reference>
<keyword evidence="2 5" id="KW-0812">Transmembrane</keyword>
<keyword evidence="3 5" id="KW-1133">Transmembrane helix</keyword>
<dbReference type="GO" id="GO:0005886">
    <property type="term" value="C:plasma membrane"/>
    <property type="evidence" value="ECO:0007669"/>
    <property type="project" value="TreeGrafter"/>
</dbReference>
<name>A0A2H3IYS5_WOLCO</name>
<dbReference type="InterPro" id="IPR011701">
    <property type="entry name" value="MFS"/>
</dbReference>
<evidence type="ECO:0000256" key="5">
    <source>
        <dbReference type="SAM" id="Phobius"/>
    </source>
</evidence>
<sequence length="127" mass="13404">MAWRGHPMNCSEVGTAQNFIWLCCARAVAGIGGAGLMVVIMVMISQMVPLQERGRYMGAMYARLALTNVLGPVLGGTHTSHVHAPAADNPAQACGIAIAFILLLIHKLPDRKHTHAAESVARAPVPG</sequence>
<proteinExistence type="predicted"/>
<dbReference type="InterPro" id="IPR036259">
    <property type="entry name" value="MFS_trans_sf"/>
</dbReference>
<keyword evidence="8" id="KW-1185">Reference proteome</keyword>
<accession>A0A2H3IYS5</accession>
<dbReference type="Gene3D" id="1.20.1250.20">
    <property type="entry name" value="MFS general substrate transporter like domains"/>
    <property type="match status" value="1"/>
</dbReference>
<evidence type="ECO:0000313" key="7">
    <source>
        <dbReference type="EMBL" id="PCH35150.1"/>
    </source>
</evidence>
<dbReference type="Pfam" id="PF07690">
    <property type="entry name" value="MFS_1"/>
    <property type="match status" value="1"/>
</dbReference>
<dbReference type="PANTHER" id="PTHR23501:SF102">
    <property type="entry name" value="DRUG TRANSPORTER, PUTATIVE (AFU_ORTHOLOGUE AFUA_3G08530)-RELATED"/>
    <property type="match status" value="1"/>
</dbReference>
<gene>
    <name evidence="7" type="ORF">WOLCODRAFT_155827</name>
</gene>
<organism evidence="7 8">
    <name type="scientific">Wolfiporia cocos (strain MD-104)</name>
    <name type="common">Brown rot fungus</name>
    <dbReference type="NCBI Taxonomy" id="742152"/>
    <lineage>
        <taxon>Eukaryota</taxon>
        <taxon>Fungi</taxon>
        <taxon>Dikarya</taxon>
        <taxon>Basidiomycota</taxon>
        <taxon>Agaricomycotina</taxon>
        <taxon>Agaricomycetes</taxon>
        <taxon>Polyporales</taxon>
        <taxon>Phaeolaceae</taxon>
        <taxon>Wolfiporia</taxon>
    </lineage>
</organism>
<evidence type="ECO:0000256" key="1">
    <source>
        <dbReference type="ARBA" id="ARBA00004141"/>
    </source>
</evidence>
<evidence type="ECO:0000256" key="2">
    <source>
        <dbReference type="ARBA" id="ARBA00022692"/>
    </source>
</evidence>
<dbReference type="AlphaFoldDB" id="A0A2H3IYS5"/>
<dbReference type="STRING" id="742152.A0A2H3IYS5"/>
<dbReference type="PANTHER" id="PTHR23501">
    <property type="entry name" value="MAJOR FACILITATOR SUPERFAMILY"/>
    <property type="match status" value="1"/>
</dbReference>
<evidence type="ECO:0000256" key="3">
    <source>
        <dbReference type="ARBA" id="ARBA00022989"/>
    </source>
</evidence>
<evidence type="ECO:0000313" key="8">
    <source>
        <dbReference type="Proteomes" id="UP000218811"/>
    </source>
</evidence>
<protein>
    <recommendedName>
        <fullName evidence="6">Major facilitator superfamily (MFS) profile domain-containing protein</fullName>
    </recommendedName>
</protein>
<dbReference type="GO" id="GO:0022857">
    <property type="term" value="F:transmembrane transporter activity"/>
    <property type="evidence" value="ECO:0007669"/>
    <property type="project" value="InterPro"/>
</dbReference>